<dbReference type="Proteomes" id="UP000443582">
    <property type="component" value="Unassembled WGS sequence"/>
</dbReference>
<comment type="caution">
    <text evidence="2">The sequence shown here is derived from an EMBL/GenBank/DDBJ whole genome shotgun (WGS) entry which is preliminary data.</text>
</comment>
<keyword evidence="3" id="KW-1185">Reference proteome</keyword>
<accession>A0ABY0IFQ4</accession>
<keyword evidence="1" id="KW-0732">Signal</keyword>
<evidence type="ECO:0000313" key="3">
    <source>
        <dbReference type="Proteomes" id="UP000443582"/>
    </source>
</evidence>
<evidence type="ECO:0008006" key="4">
    <source>
        <dbReference type="Google" id="ProtNLM"/>
    </source>
</evidence>
<sequence>MKYLGLVVFGLFFNFSLQASGVDRNMTASMIDKMVAKGIIGPEEANNAKSKLAAMPDQEWNQLSDLGRKLASKQMNNKNVDFDVESAAKNIDFDSKQFKDIQSQVKSIMNSN</sequence>
<dbReference type="RefSeq" id="WP_114706402.1">
    <property type="nucleotide sequence ID" value="NZ_QDKL01000002.1"/>
</dbReference>
<evidence type="ECO:0000313" key="2">
    <source>
        <dbReference type="EMBL" id="RZF21335.1"/>
    </source>
</evidence>
<dbReference type="SUPFAM" id="SSF46992">
    <property type="entry name" value="Ribosomal protein S20"/>
    <property type="match status" value="1"/>
</dbReference>
<feature type="signal peptide" evidence="1">
    <location>
        <begin position="1"/>
        <end position="19"/>
    </location>
</feature>
<organism evidence="2 3">
    <name type="scientific">Halobacteriovorax vibrionivorans</name>
    <dbReference type="NCBI Taxonomy" id="2152716"/>
    <lineage>
        <taxon>Bacteria</taxon>
        <taxon>Pseudomonadati</taxon>
        <taxon>Bdellovibrionota</taxon>
        <taxon>Bacteriovoracia</taxon>
        <taxon>Bacteriovoracales</taxon>
        <taxon>Halobacteriovoraceae</taxon>
        <taxon>Halobacteriovorax</taxon>
    </lineage>
</organism>
<name>A0ABY0IFQ4_9BACT</name>
<gene>
    <name evidence="2" type="ORF">DAY19_06520</name>
</gene>
<protein>
    <recommendedName>
        <fullName evidence="4">DUF4168 domain-containing protein</fullName>
    </recommendedName>
</protein>
<feature type="chain" id="PRO_5046445641" description="DUF4168 domain-containing protein" evidence="1">
    <location>
        <begin position="20"/>
        <end position="112"/>
    </location>
</feature>
<dbReference type="EMBL" id="QDKL01000002">
    <property type="protein sequence ID" value="RZF21335.1"/>
    <property type="molecule type" value="Genomic_DNA"/>
</dbReference>
<reference evidence="3" key="1">
    <citation type="journal article" date="2019" name="Int. J. Syst. Evol. Microbiol.">
        <title>Halobacteriovorax valvorus sp. nov., a novel prokaryotic predator isolated from coastal seawater of China.</title>
        <authorList>
            <person name="Chen M.-X."/>
        </authorList>
    </citation>
    <scope>NUCLEOTIDE SEQUENCE [LARGE SCALE GENOMIC DNA]</scope>
    <source>
        <strain evidence="3">BL9</strain>
    </source>
</reference>
<proteinExistence type="predicted"/>
<dbReference type="InterPro" id="IPR036510">
    <property type="entry name" value="Ribosomal_bS20_sf"/>
</dbReference>
<evidence type="ECO:0000256" key="1">
    <source>
        <dbReference type="SAM" id="SignalP"/>
    </source>
</evidence>